<reference evidence="2" key="1">
    <citation type="journal article" date="2020" name="Nature">
        <title>Giant virus diversity and host interactions through global metagenomics.</title>
        <authorList>
            <person name="Schulz F."/>
            <person name="Roux S."/>
            <person name="Paez-Espino D."/>
            <person name="Jungbluth S."/>
            <person name="Walsh D.A."/>
            <person name="Denef V.J."/>
            <person name="McMahon K.D."/>
            <person name="Konstantinidis K.T."/>
            <person name="Eloe-Fadrosh E.A."/>
            <person name="Kyrpides N.C."/>
            <person name="Woyke T."/>
        </authorList>
    </citation>
    <scope>NUCLEOTIDE SEQUENCE</scope>
    <source>
        <strain evidence="2">GVMAG-M-3300023110-24</strain>
    </source>
</reference>
<dbReference type="AlphaFoldDB" id="A0A6C0CYY6"/>
<sequence length="98" mass="11254">MYNPIVTSLFVGGICVILSEIYYKTKYNVEDENDNKYINDNKVNNQLIIFIGLFTICYMYICCINNVCVVDTNDNIEIEPLGVEESVIENIEPTKVPF</sequence>
<keyword evidence="1" id="KW-0812">Transmembrane</keyword>
<dbReference type="EMBL" id="MN739508">
    <property type="protein sequence ID" value="QHT09170.1"/>
    <property type="molecule type" value="Genomic_DNA"/>
</dbReference>
<evidence type="ECO:0000256" key="1">
    <source>
        <dbReference type="SAM" id="Phobius"/>
    </source>
</evidence>
<accession>A0A6C0CYY6</accession>
<evidence type="ECO:0000313" key="2">
    <source>
        <dbReference type="EMBL" id="QHT09170.1"/>
    </source>
</evidence>
<organism evidence="2">
    <name type="scientific">viral metagenome</name>
    <dbReference type="NCBI Taxonomy" id="1070528"/>
    <lineage>
        <taxon>unclassified sequences</taxon>
        <taxon>metagenomes</taxon>
        <taxon>organismal metagenomes</taxon>
    </lineage>
</organism>
<feature type="transmembrane region" description="Helical" evidence="1">
    <location>
        <begin position="6"/>
        <end position="23"/>
    </location>
</feature>
<keyword evidence="1" id="KW-0472">Membrane</keyword>
<feature type="transmembrane region" description="Helical" evidence="1">
    <location>
        <begin position="43"/>
        <end position="61"/>
    </location>
</feature>
<protein>
    <submittedName>
        <fullName evidence="2">Uncharacterized protein</fullName>
    </submittedName>
</protein>
<keyword evidence="1" id="KW-1133">Transmembrane helix</keyword>
<name>A0A6C0CYY6_9ZZZZ</name>
<proteinExistence type="predicted"/>